<evidence type="ECO:0000256" key="3">
    <source>
        <dbReference type="ARBA" id="ARBA00023163"/>
    </source>
</evidence>
<evidence type="ECO:0000256" key="5">
    <source>
        <dbReference type="PROSITE-ProRule" id="PRU01191"/>
    </source>
</evidence>
<dbReference type="GO" id="GO:0005634">
    <property type="term" value="C:nucleus"/>
    <property type="evidence" value="ECO:0007669"/>
    <property type="project" value="UniProtKB-SubCell"/>
</dbReference>
<sequence length="336" mass="38387">MVGLKRNELLASSDLYFEGMEEYFLLESEASKLGVDVSKLVGSSMYRFMFRAALEMAAAEVMANNKEPMLREIIYALRVQGEGKSSGSLKLALFTAPAVALVLTLAWLLFASYMNFKHELSDLELSLERDKKKEEEAEPKWNVSFHQFEIQADEILDLDKQFERRKCDWLWRCRESLSLGIELEGNHSCREEAMEGRWVEVFRGRNGDLGDDSGLCSGECSVLCLCRSGTGELYFHREQLGGVGGDGEREFGREIGFEKQIDSNSPRNAVLNLIKRVKPDIFVQTVINGAYNAPFFVTRFRKAMFHFSSLFDIFECTLGREDPKRMMFEREIFGLS</sequence>
<keyword evidence="6" id="KW-1133">Transmembrane helix</keyword>
<evidence type="ECO:0000256" key="2">
    <source>
        <dbReference type="ARBA" id="ARBA00023015"/>
    </source>
</evidence>
<dbReference type="EMBL" id="CAMGYJ010000005">
    <property type="protein sequence ID" value="CAI0416663.1"/>
    <property type="molecule type" value="Genomic_DNA"/>
</dbReference>
<evidence type="ECO:0000313" key="8">
    <source>
        <dbReference type="Proteomes" id="UP001154282"/>
    </source>
</evidence>
<feature type="transmembrane region" description="Helical" evidence="6">
    <location>
        <begin position="91"/>
        <end position="114"/>
    </location>
</feature>
<keyword evidence="3" id="KW-0804">Transcription</keyword>
<keyword evidence="4" id="KW-0539">Nucleus</keyword>
<organism evidence="7 8">
    <name type="scientific">Linum tenue</name>
    <dbReference type="NCBI Taxonomy" id="586396"/>
    <lineage>
        <taxon>Eukaryota</taxon>
        <taxon>Viridiplantae</taxon>
        <taxon>Streptophyta</taxon>
        <taxon>Embryophyta</taxon>
        <taxon>Tracheophyta</taxon>
        <taxon>Spermatophyta</taxon>
        <taxon>Magnoliopsida</taxon>
        <taxon>eudicotyledons</taxon>
        <taxon>Gunneridae</taxon>
        <taxon>Pentapetalae</taxon>
        <taxon>rosids</taxon>
        <taxon>fabids</taxon>
        <taxon>Malpighiales</taxon>
        <taxon>Linaceae</taxon>
        <taxon>Linum</taxon>
    </lineage>
</organism>
<evidence type="ECO:0000313" key="7">
    <source>
        <dbReference type="EMBL" id="CAI0416663.1"/>
    </source>
</evidence>
<evidence type="ECO:0000256" key="1">
    <source>
        <dbReference type="ARBA" id="ARBA00004123"/>
    </source>
</evidence>
<dbReference type="InterPro" id="IPR005202">
    <property type="entry name" value="TF_GRAS"/>
</dbReference>
<keyword evidence="8" id="KW-1185">Reference proteome</keyword>
<proteinExistence type="inferred from homology"/>
<name>A0AAV0K3I9_9ROSI</name>
<protein>
    <submittedName>
        <fullName evidence="7">Uncharacterized protein</fullName>
    </submittedName>
</protein>
<evidence type="ECO:0000256" key="6">
    <source>
        <dbReference type="SAM" id="Phobius"/>
    </source>
</evidence>
<comment type="caution">
    <text evidence="5">Lacks conserved residue(s) required for the propagation of feature annotation.</text>
</comment>
<comment type="caution">
    <text evidence="7">The sequence shown here is derived from an EMBL/GenBank/DDBJ whole genome shotgun (WGS) entry which is preliminary data.</text>
</comment>
<accession>A0AAV0K3I9</accession>
<comment type="subcellular location">
    <subcellularLocation>
        <location evidence="1">Nucleus</location>
    </subcellularLocation>
</comment>
<dbReference type="Pfam" id="PF03514">
    <property type="entry name" value="GRAS"/>
    <property type="match status" value="1"/>
</dbReference>
<keyword evidence="6" id="KW-0472">Membrane</keyword>
<keyword evidence="2" id="KW-0805">Transcription regulation</keyword>
<comment type="similarity">
    <text evidence="5">Belongs to the GRAS family.</text>
</comment>
<dbReference type="PROSITE" id="PS50985">
    <property type="entry name" value="GRAS"/>
    <property type="match status" value="1"/>
</dbReference>
<evidence type="ECO:0000256" key="4">
    <source>
        <dbReference type="ARBA" id="ARBA00023242"/>
    </source>
</evidence>
<keyword evidence="6" id="KW-0812">Transmembrane</keyword>
<dbReference type="Proteomes" id="UP001154282">
    <property type="component" value="Unassembled WGS sequence"/>
</dbReference>
<reference evidence="7" key="1">
    <citation type="submission" date="2022-08" db="EMBL/GenBank/DDBJ databases">
        <authorList>
            <person name="Gutierrez-Valencia J."/>
        </authorList>
    </citation>
    <scope>NUCLEOTIDE SEQUENCE</scope>
</reference>
<gene>
    <name evidence="7" type="ORF">LITE_LOCUS17055</name>
</gene>
<dbReference type="AlphaFoldDB" id="A0AAV0K3I9"/>